<gene>
    <name evidence="2" type="ORF">A2896_00020</name>
</gene>
<dbReference type="InterPro" id="IPR043502">
    <property type="entry name" value="DNA/RNA_pol_sf"/>
</dbReference>
<protein>
    <recommendedName>
        <fullName evidence="1">Reverse transcriptase domain-containing protein</fullName>
    </recommendedName>
</protein>
<dbReference type="PANTHER" id="PTHR34047:SF8">
    <property type="entry name" value="PROTEIN YKFC"/>
    <property type="match status" value="1"/>
</dbReference>
<comment type="caution">
    <text evidence="2">The sequence shown here is derived from an EMBL/GenBank/DDBJ whole genome shotgun (WGS) entry which is preliminary data.</text>
</comment>
<evidence type="ECO:0000259" key="1">
    <source>
        <dbReference type="PROSITE" id="PS50878"/>
    </source>
</evidence>
<reference evidence="2 3" key="1">
    <citation type="journal article" date="2016" name="Nat. Commun.">
        <title>Thousands of microbial genomes shed light on interconnected biogeochemical processes in an aquifer system.</title>
        <authorList>
            <person name="Anantharaman K."/>
            <person name="Brown C.T."/>
            <person name="Hug L.A."/>
            <person name="Sharon I."/>
            <person name="Castelle C.J."/>
            <person name="Probst A.J."/>
            <person name="Thomas B.C."/>
            <person name="Singh A."/>
            <person name="Wilkins M.J."/>
            <person name="Karaoz U."/>
            <person name="Brodie E.L."/>
            <person name="Williams K.H."/>
            <person name="Hubbard S.S."/>
            <person name="Banfield J.F."/>
        </authorList>
    </citation>
    <scope>NUCLEOTIDE SEQUENCE [LARGE SCALE GENOMIC DNA]</scope>
</reference>
<dbReference type="InterPro" id="IPR051083">
    <property type="entry name" value="GrpII_Intron_Splice-Mob/Def"/>
</dbReference>
<dbReference type="STRING" id="1801672.A2896_00020"/>
<dbReference type="Pfam" id="PF00078">
    <property type="entry name" value="RVT_1"/>
    <property type="match status" value="1"/>
</dbReference>
<accession>A0A1G2EEK0</accession>
<dbReference type="PROSITE" id="PS50878">
    <property type="entry name" value="RT_POL"/>
    <property type="match status" value="1"/>
</dbReference>
<evidence type="ECO:0000313" key="2">
    <source>
        <dbReference type="EMBL" id="OGZ24224.1"/>
    </source>
</evidence>
<dbReference type="AlphaFoldDB" id="A0A1G2EEK0"/>
<dbReference type="InterPro" id="IPR000477">
    <property type="entry name" value="RT_dom"/>
</dbReference>
<proteinExistence type="predicted"/>
<dbReference type="Proteomes" id="UP000178647">
    <property type="component" value="Unassembled WGS sequence"/>
</dbReference>
<dbReference type="EMBL" id="MHMH01000015">
    <property type="protein sequence ID" value="OGZ24224.1"/>
    <property type="molecule type" value="Genomic_DNA"/>
</dbReference>
<sequence length="331" mass="38861">MKIQLAHNFEDIVSLDNLLEAWPEFLKGKREKKDVQEFSFRLMDNVISLHYDLVYHIYKHDGYQAFSIQDPKPRNIHKASVRDRLLHRAIYRRLYPFFDKTFIADSFSCRIGRGTHKALDRFRLVAFRASENNTRTCWILKCDVKKFFASIDHGILISILQKYIPDKDILWLLGTVISSFPGLGQKTGLPLGNLTSQLFANIYMNEFDQFVKHRLKAKYYIRYADDFVLLSESRAWLGAQIPAIDNFLQRELKLTLHPQKISIKTLASGVDFLGWVHFSDYRVLRTSTKKRMLRRIRRRSSLSTANSYLGLLRHGSTYKLREEVLKQHLSN</sequence>
<feature type="domain" description="Reverse transcriptase" evidence="1">
    <location>
        <begin position="38"/>
        <end position="277"/>
    </location>
</feature>
<name>A0A1G2EEK0_9BACT</name>
<dbReference type="SUPFAM" id="SSF56672">
    <property type="entry name" value="DNA/RNA polymerases"/>
    <property type="match status" value="1"/>
</dbReference>
<organism evidence="2 3">
    <name type="scientific">Candidatus Nealsonbacteria bacterium RIFCSPLOWO2_01_FULL_43_32</name>
    <dbReference type="NCBI Taxonomy" id="1801672"/>
    <lineage>
        <taxon>Bacteria</taxon>
        <taxon>Candidatus Nealsoniibacteriota</taxon>
    </lineage>
</organism>
<dbReference type="PANTHER" id="PTHR34047">
    <property type="entry name" value="NUCLEAR INTRON MATURASE 1, MITOCHONDRIAL-RELATED"/>
    <property type="match status" value="1"/>
</dbReference>
<dbReference type="CDD" id="cd01651">
    <property type="entry name" value="RT_G2_intron"/>
    <property type="match status" value="1"/>
</dbReference>
<evidence type="ECO:0000313" key="3">
    <source>
        <dbReference type="Proteomes" id="UP000178647"/>
    </source>
</evidence>